<gene>
    <name evidence="2" type="ORF">FE782_20355</name>
</gene>
<dbReference type="AlphaFoldDB" id="A0A5R9G608"/>
<evidence type="ECO:0000256" key="1">
    <source>
        <dbReference type="SAM" id="Phobius"/>
    </source>
</evidence>
<dbReference type="InterPro" id="IPR024515">
    <property type="entry name" value="DUF3397"/>
</dbReference>
<dbReference type="Proteomes" id="UP000309676">
    <property type="component" value="Unassembled WGS sequence"/>
</dbReference>
<feature type="transmembrane region" description="Helical" evidence="1">
    <location>
        <begin position="6"/>
        <end position="25"/>
    </location>
</feature>
<reference evidence="2 3" key="1">
    <citation type="submission" date="2019-05" db="EMBL/GenBank/DDBJ databases">
        <authorList>
            <person name="Narsing Rao M.P."/>
            <person name="Li W.J."/>
        </authorList>
    </citation>
    <scope>NUCLEOTIDE SEQUENCE [LARGE SCALE GENOMIC DNA]</scope>
    <source>
        <strain evidence="2 3">SYSU_K30003</strain>
    </source>
</reference>
<evidence type="ECO:0000313" key="3">
    <source>
        <dbReference type="Proteomes" id="UP000309676"/>
    </source>
</evidence>
<evidence type="ECO:0000313" key="2">
    <source>
        <dbReference type="EMBL" id="TLS50479.1"/>
    </source>
</evidence>
<feature type="transmembrane region" description="Helical" evidence="1">
    <location>
        <begin position="62"/>
        <end position="79"/>
    </location>
</feature>
<keyword evidence="3" id="KW-1185">Reference proteome</keyword>
<name>A0A5R9G608_9BACL</name>
<organism evidence="2 3">
    <name type="scientific">Paenibacillus antri</name>
    <dbReference type="NCBI Taxonomy" id="2582848"/>
    <lineage>
        <taxon>Bacteria</taxon>
        <taxon>Bacillati</taxon>
        <taxon>Bacillota</taxon>
        <taxon>Bacilli</taxon>
        <taxon>Bacillales</taxon>
        <taxon>Paenibacillaceae</taxon>
        <taxon>Paenibacillus</taxon>
    </lineage>
</organism>
<protein>
    <submittedName>
        <fullName evidence="2">DUF3397 domain-containing protein</fullName>
    </submittedName>
</protein>
<keyword evidence="1" id="KW-0472">Membrane</keyword>
<dbReference type="Pfam" id="PF11877">
    <property type="entry name" value="DUF3397"/>
    <property type="match status" value="1"/>
</dbReference>
<sequence>MHIYAVLAIAPVLPFAVVWLAVYIYKKEKKLATKRAMDVTTALLIGVVAVLFNEVFGSTFGIYLLLLVFLLGFGLLGNLQQRAKGKVDLRRTVRAVWRLGFMGLSAAYVLLMAIGITKNLW</sequence>
<comment type="caution">
    <text evidence="2">The sequence shown here is derived from an EMBL/GenBank/DDBJ whole genome shotgun (WGS) entry which is preliminary data.</text>
</comment>
<keyword evidence="1" id="KW-0812">Transmembrane</keyword>
<proteinExistence type="predicted"/>
<feature type="transmembrane region" description="Helical" evidence="1">
    <location>
        <begin position="37"/>
        <end position="56"/>
    </location>
</feature>
<dbReference type="OrthoDB" id="2661791at2"/>
<keyword evidence="1" id="KW-1133">Transmembrane helix</keyword>
<accession>A0A5R9G608</accession>
<dbReference type="EMBL" id="VCIW01000015">
    <property type="protein sequence ID" value="TLS50479.1"/>
    <property type="molecule type" value="Genomic_DNA"/>
</dbReference>
<feature type="transmembrane region" description="Helical" evidence="1">
    <location>
        <begin position="99"/>
        <end position="117"/>
    </location>
</feature>